<evidence type="ECO:0000313" key="2">
    <source>
        <dbReference type="Proteomes" id="UP000006038"/>
    </source>
</evidence>
<dbReference type="EnsemblPlants" id="OB02G25600.1">
    <property type="protein sequence ID" value="OB02G25600.1"/>
    <property type="gene ID" value="OB02G25600"/>
</dbReference>
<organism evidence="1">
    <name type="scientific">Oryza brachyantha</name>
    <name type="common">malo sina</name>
    <dbReference type="NCBI Taxonomy" id="4533"/>
    <lineage>
        <taxon>Eukaryota</taxon>
        <taxon>Viridiplantae</taxon>
        <taxon>Streptophyta</taxon>
        <taxon>Embryophyta</taxon>
        <taxon>Tracheophyta</taxon>
        <taxon>Spermatophyta</taxon>
        <taxon>Magnoliopsida</taxon>
        <taxon>Liliopsida</taxon>
        <taxon>Poales</taxon>
        <taxon>Poaceae</taxon>
        <taxon>BOP clade</taxon>
        <taxon>Oryzoideae</taxon>
        <taxon>Oryzeae</taxon>
        <taxon>Oryzinae</taxon>
        <taxon>Oryza</taxon>
    </lineage>
</organism>
<dbReference type="AlphaFoldDB" id="J3LD43"/>
<name>J3LD43_ORYBR</name>
<dbReference type="Gramene" id="OB02G25600.1">
    <property type="protein sequence ID" value="OB02G25600.1"/>
    <property type="gene ID" value="OB02G25600"/>
</dbReference>
<keyword evidence="2" id="KW-1185">Reference proteome</keyword>
<protein>
    <submittedName>
        <fullName evidence="1">Uncharacterized protein</fullName>
    </submittedName>
</protein>
<sequence>MHRGLVYVRIYVRSTYESHVRIASCYVRRSTYVLARWLPIRRDRWRETTATATATARLIS</sequence>
<accession>J3LD43</accession>
<dbReference type="HOGENOM" id="CLU_2945401_0_0_1"/>
<dbReference type="Proteomes" id="UP000006038">
    <property type="component" value="Unassembled WGS sequence"/>
</dbReference>
<proteinExistence type="predicted"/>
<evidence type="ECO:0000313" key="1">
    <source>
        <dbReference type="EnsemblPlants" id="OB02G25600.1"/>
    </source>
</evidence>
<reference evidence="1" key="1">
    <citation type="submission" date="2013-04" db="UniProtKB">
        <authorList>
            <consortium name="EnsemblPlants"/>
        </authorList>
    </citation>
    <scope>IDENTIFICATION</scope>
</reference>